<name>A0ABP0UVM0_9BRYO</name>
<feature type="transmembrane region" description="Helical" evidence="1">
    <location>
        <begin position="323"/>
        <end position="341"/>
    </location>
</feature>
<organism evidence="2 3">
    <name type="scientific">Sphagnum troendelagicum</name>
    <dbReference type="NCBI Taxonomy" id="128251"/>
    <lineage>
        <taxon>Eukaryota</taxon>
        <taxon>Viridiplantae</taxon>
        <taxon>Streptophyta</taxon>
        <taxon>Embryophyta</taxon>
        <taxon>Bryophyta</taxon>
        <taxon>Sphagnophytina</taxon>
        <taxon>Sphagnopsida</taxon>
        <taxon>Sphagnales</taxon>
        <taxon>Sphagnaceae</taxon>
        <taxon>Sphagnum</taxon>
    </lineage>
</organism>
<keyword evidence="1" id="KW-0812">Transmembrane</keyword>
<accession>A0ABP0UVM0</accession>
<dbReference type="InterPro" id="IPR040283">
    <property type="entry name" value="DDB_G0292058-like"/>
</dbReference>
<evidence type="ECO:0008006" key="4">
    <source>
        <dbReference type="Google" id="ProtNLM"/>
    </source>
</evidence>
<dbReference type="PANTHER" id="PTHR31414:SF18">
    <property type="entry name" value="TRANSMEMBRANE PROTEIN-RELATED"/>
    <property type="match status" value="1"/>
</dbReference>
<feature type="transmembrane region" description="Helical" evidence="1">
    <location>
        <begin position="353"/>
        <end position="378"/>
    </location>
</feature>
<evidence type="ECO:0000256" key="1">
    <source>
        <dbReference type="SAM" id="Phobius"/>
    </source>
</evidence>
<dbReference type="PANTHER" id="PTHR31414">
    <property type="entry name" value="TRANSMEMBRANE PROTEIN DDB_G0292058"/>
    <property type="match status" value="1"/>
</dbReference>
<proteinExistence type="predicted"/>
<keyword evidence="1" id="KW-0472">Membrane</keyword>
<feature type="transmembrane region" description="Helical" evidence="1">
    <location>
        <begin position="165"/>
        <end position="191"/>
    </location>
</feature>
<keyword evidence="1" id="KW-1133">Transmembrane helix</keyword>
<dbReference type="EMBL" id="OZ019899">
    <property type="protein sequence ID" value="CAK9231164.1"/>
    <property type="molecule type" value="Genomic_DNA"/>
</dbReference>
<evidence type="ECO:0000313" key="2">
    <source>
        <dbReference type="EMBL" id="CAK9231164.1"/>
    </source>
</evidence>
<dbReference type="Proteomes" id="UP001497512">
    <property type="component" value="Chromosome 7"/>
</dbReference>
<evidence type="ECO:0000313" key="3">
    <source>
        <dbReference type="Proteomes" id="UP001497512"/>
    </source>
</evidence>
<feature type="transmembrane region" description="Helical" evidence="1">
    <location>
        <begin position="558"/>
        <end position="579"/>
    </location>
</feature>
<reference evidence="2" key="1">
    <citation type="submission" date="2024-02" db="EMBL/GenBank/DDBJ databases">
        <authorList>
            <consortium name="ELIXIR-Norway"/>
            <consortium name="Elixir Norway"/>
        </authorList>
    </citation>
    <scope>NUCLEOTIDE SEQUENCE</scope>
</reference>
<sequence length="610" mass="66710">MGDLLLLLHSRRSGSKNEQAEFGHDQKHSRGSACKILFLHHDICAKEMNAGRNHLGISRNPSRSSSLIKSQLPILVLVLVVQVLLASHFPSPVQAQGAVAAPELLQSRVLLQQRSSNKIDSNSNGFRALDAKSDRIDPLDHFRKYEAGYDLKSKHYWASVIFTGIYGYAIAAAWVLLGLLLSLLVCFKSLLRWRRRRARRSSSCRSKTLPRAPASYSISRLVVVLLSTAAIGCIVALYVSIQEFKSQATDVEDVVLEAAQNATNSIHTVSAQIASVETILQPYSSPSFLASLNSIEKTLSEQANDVTSKVLVNKKTYKHVVDIIEIVLILMTTVTFLLIIGGLASTFLMWIQFLYFIIVMAWIMTTLTWLAFGIFYAAHNVGSDTCVSLHEYLQNPVNTTLEALLPCAALAAANRTYLEARIGIDTVIRTQNVTFMTYAEGITSLTGLCDPIGPAPDYAYTGICPNTTLPLGDLQEVIAPLVCNNTNPAALSPACTNSGKLITENENATFTDLSQAGQAILNTFPLIDGLTNCSFVTDTASIIVTQKCKPANAAIDHLWNVFLVLSSLMIFLIAFWDVANRLNSQHHYLATIIPQDRGSSPDSSPNAIVK</sequence>
<gene>
    <name evidence="2" type="ORF">CSSPTR1EN2_LOCUS20343</name>
</gene>
<protein>
    <recommendedName>
        <fullName evidence="4">Plasma membrane fusion protein PRM1</fullName>
    </recommendedName>
</protein>
<keyword evidence="3" id="KW-1185">Reference proteome</keyword>